<dbReference type="AlphaFoldDB" id="L8GQ72"/>
<feature type="compositionally biased region" description="Low complexity" evidence="2">
    <location>
        <begin position="82"/>
        <end position="102"/>
    </location>
</feature>
<dbReference type="InterPro" id="IPR029021">
    <property type="entry name" value="Prot-tyrosine_phosphatase-like"/>
</dbReference>
<protein>
    <recommendedName>
        <fullName evidence="7">PH domain-containing protein</fullName>
    </recommendedName>
</protein>
<accession>L8GQ72</accession>
<dbReference type="SUPFAM" id="SSF52799">
    <property type="entry name" value="(Phosphotyrosine protein) phosphatases II"/>
    <property type="match status" value="1"/>
</dbReference>
<dbReference type="Proteomes" id="UP000011083">
    <property type="component" value="Unassembled WGS sequence"/>
</dbReference>
<dbReference type="KEGG" id="acan:ACA1_214350"/>
<dbReference type="OrthoDB" id="5838449at2759"/>
<dbReference type="PANTHER" id="PTHR10807">
    <property type="entry name" value="MYOTUBULARIN-RELATED"/>
    <property type="match status" value="1"/>
</dbReference>
<gene>
    <name evidence="5" type="ORF">ACA1_214350</name>
</gene>
<dbReference type="GeneID" id="14915661"/>
<dbReference type="RefSeq" id="XP_004337060.1">
    <property type="nucleotide sequence ID" value="XM_004337012.1"/>
</dbReference>
<evidence type="ECO:0000256" key="1">
    <source>
        <dbReference type="ARBA" id="ARBA00007471"/>
    </source>
</evidence>
<proteinExistence type="inferred from homology"/>
<dbReference type="PANTHER" id="PTHR10807:SF128">
    <property type="entry name" value="PHOSPHATIDYLINOSITOL-3,5-BISPHOSPHATE 3-PHOSPHATASE"/>
    <property type="match status" value="1"/>
</dbReference>
<dbReference type="InterPro" id="IPR010569">
    <property type="entry name" value="Myotubularin-like_Pase_dom"/>
</dbReference>
<dbReference type="InterPro" id="IPR030564">
    <property type="entry name" value="Myotubularin"/>
</dbReference>
<evidence type="ECO:0008006" key="7">
    <source>
        <dbReference type="Google" id="ProtNLM"/>
    </source>
</evidence>
<evidence type="ECO:0000256" key="2">
    <source>
        <dbReference type="SAM" id="MobiDB-lite"/>
    </source>
</evidence>
<dbReference type="GO" id="GO:0005737">
    <property type="term" value="C:cytoplasm"/>
    <property type="evidence" value="ECO:0007669"/>
    <property type="project" value="TreeGrafter"/>
</dbReference>
<dbReference type="VEuPathDB" id="AmoebaDB:ACA1_214350"/>
<dbReference type="PROSITE" id="PS51339">
    <property type="entry name" value="PPASE_MYOTUBULARIN"/>
    <property type="match status" value="1"/>
</dbReference>
<dbReference type="GO" id="GO:0016020">
    <property type="term" value="C:membrane"/>
    <property type="evidence" value="ECO:0007669"/>
    <property type="project" value="TreeGrafter"/>
</dbReference>
<evidence type="ECO:0000259" key="4">
    <source>
        <dbReference type="PROSITE" id="PS51339"/>
    </source>
</evidence>
<feature type="region of interest" description="Disordered" evidence="2">
    <location>
        <begin position="400"/>
        <end position="439"/>
    </location>
</feature>
<sequence>MSQGAVHSFAAESEREAQQWADALLRARAKLQATAAPSPLSMTSSQSGTAPLGLDSSGHLMVPPSRMGGSGSPVHGFGRIMSSDGMSQLSSSQASWSGNSSSTDSRHSPATGVALVAGEQMMYSTGASGEDVLFTYHSSRSCQEAILKATNYRLILVTKAKRKSVSVPLALVMRVTLARHEERNLQGLALTCKDFRTITLYFIHPEHQLNLSALLKQNLFPAHIFDLFAYKNKEQFGAYQTNLSGFSLYDPEKEFARLQLSADEWRITNSNYDFRFPRFPNQFIVPEKMSDDAINTMWKSPLKWRRWTLALCWRSAQTKACLLRSAKVLVAEEARGVTADFDADRAPKQSKDARKHRSMLQQLLLLHEDSRAVHVFITSIGAKKKSRSDTAASLSFIKGGPSKAKRIDSGPDIQVQDAPVAAGRGGGQSGQAQRPDRVL</sequence>
<feature type="region of interest" description="Disordered" evidence="2">
    <location>
        <begin position="35"/>
        <end position="55"/>
    </location>
</feature>
<dbReference type="InterPro" id="IPR001849">
    <property type="entry name" value="PH_domain"/>
</dbReference>
<evidence type="ECO:0000313" key="6">
    <source>
        <dbReference type="Proteomes" id="UP000011083"/>
    </source>
</evidence>
<dbReference type="GO" id="GO:0046856">
    <property type="term" value="P:phosphatidylinositol dephosphorylation"/>
    <property type="evidence" value="ECO:0007669"/>
    <property type="project" value="TreeGrafter"/>
</dbReference>
<evidence type="ECO:0000259" key="3">
    <source>
        <dbReference type="PROSITE" id="PS50003"/>
    </source>
</evidence>
<feature type="region of interest" description="Disordered" evidence="2">
    <location>
        <begin position="78"/>
        <end position="109"/>
    </location>
</feature>
<dbReference type="GO" id="GO:0004438">
    <property type="term" value="F:phosphatidylinositol-3-phosphate phosphatase activity"/>
    <property type="evidence" value="ECO:0007669"/>
    <property type="project" value="TreeGrafter"/>
</dbReference>
<name>L8GQ72_ACACF</name>
<feature type="domain" description="Myotubularin phosphatase" evidence="4">
    <location>
        <begin position="245"/>
        <end position="439"/>
    </location>
</feature>
<dbReference type="InterPro" id="IPR011993">
    <property type="entry name" value="PH-like_dom_sf"/>
</dbReference>
<evidence type="ECO:0000313" key="5">
    <source>
        <dbReference type="EMBL" id="ELR15047.1"/>
    </source>
</evidence>
<feature type="domain" description="PH" evidence="3">
    <location>
        <begin position="1"/>
        <end position="29"/>
    </location>
</feature>
<dbReference type="SUPFAM" id="SSF50729">
    <property type="entry name" value="PH domain-like"/>
    <property type="match status" value="1"/>
</dbReference>
<reference evidence="5 6" key="1">
    <citation type="journal article" date="2013" name="Genome Biol.">
        <title>Genome of Acanthamoeba castellanii highlights extensive lateral gene transfer and early evolution of tyrosine kinase signaling.</title>
        <authorList>
            <person name="Clarke M."/>
            <person name="Lohan A.J."/>
            <person name="Liu B."/>
            <person name="Lagkouvardos I."/>
            <person name="Roy S."/>
            <person name="Zafar N."/>
            <person name="Bertelli C."/>
            <person name="Schilde C."/>
            <person name="Kianianmomeni A."/>
            <person name="Burglin T.R."/>
            <person name="Frech C."/>
            <person name="Turcotte B."/>
            <person name="Kopec K.O."/>
            <person name="Synnott J.M."/>
            <person name="Choo C."/>
            <person name="Paponov I."/>
            <person name="Finkler A."/>
            <person name="Soon Heng Tan C."/>
            <person name="Hutchins A.P."/>
            <person name="Weinmeier T."/>
            <person name="Rattei T."/>
            <person name="Chu J.S."/>
            <person name="Gimenez G."/>
            <person name="Irimia M."/>
            <person name="Rigden D.J."/>
            <person name="Fitzpatrick D.A."/>
            <person name="Lorenzo-Morales J."/>
            <person name="Bateman A."/>
            <person name="Chiu C.H."/>
            <person name="Tang P."/>
            <person name="Hegemann P."/>
            <person name="Fromm H."/>
            <person name="Raoult D."/>
            <person name="Greub G."/>
            <person name="Miranda-Saavedra D."/>
            <person name="Chen N."/>
            <person name="Nash P."/>
            <person name="Ginger M.L."/>
            <person name="Horn M."/>
            <person name="Schaap P."/>
            <person name="Caler L."/>
            <person name="Loftus B."/>
        </authorList>
    </citation>
    <scope>NUCLEOTIDE SEQUENCE [LARGE SCALE GENOMIC DNA]</scope>
    <source>
        <strain evidence="5 6">Neff</strain>
    </source>
</reference>
<dbReference type="PROSITE" id="PS50003">
    <property type="entry name" value="PH_DOMAIN"/>
    <property type="match status" value="1"/>
</dbReference>
<keyword evidence="6" id="KW-1185">Reference proteome</keyword>
<dbReference type="Pfam" id="PF06602">
    <property type="entry name" value="Myotub-related"/>
    <property type="match status" value="1"/>
</dbReference>
<comment type="similarity">
    <text evidence="1">Belongs to the protein-tyrosine phosphatase family. Non-receptor class myotubularin subfamily.</text>
</comment>
<organism evidence="5 6">
    <name type="scientific">Acanthamoeba castellanii (strain ATCC 30010 / Neff)</name>
    <dbReference type="NCBI Taxonomy" id="1257118"/>
    <lineage>
        <taxon>Eukaryota</taxon>
        <taxon>Amoebozoa</taxon>
        <taxon>Discosea</taxon>
        <taxon>Longamoebia</taxon>
        <taxon>Centramoebida</taxon>
        <taxon>Acanthamoebidae</taxon>
        <taxon>Acanthamoeba</taxon>
    </lineage>
</organism>
<feature type="compositionally biased region" description="Polar residues" evidence="2">
    <location>
        <begin position="40"/>
        <end position="49"/>
    </location>
</feature>
<dbReference type="EMBL" id="KB008036">
    <property type="protein sequence ID" value="ELR15047.1"/>
    <property type="molecule type" value="Genomic_DNA"/>
</dbReference>
<dbReference type="Gene3D" id="2.30.29.30">
    <property type="entry name" value="Pleckstrin-homology domain (PH domain)/Phosphotyrosine-binding domain (PTB)"/>
    <property type="match status" value="1"/>
</dbReference>